<proteinExistence type="predicted"/>
<organism evidence="2">
    <name type="scientific">Aplanochytrium stocchinoi</name>
    <dbReference type="NCBI Taxonomy" id="215587"/>
    <lineage>
        <taxon>Eukaryota</taxon>
        <taxon>Sar</taxon>
        <taxon>Stramenopiles</taxon>
        <taxon>Bigyra</taxon>
        <taxon>Labyrinthulomycetes</taxon>
        <taxon>Thraustochytrida</taxon>
        <taxon>Thraustochytriidae</taxon>
        <taxon>Aplanochytrium</taxon>
    </lineage>
</organism>
<reference evidence="2" key="1">
    <citation type="submission" date="2021-01" db="EMBL/GenBank/DDBJ databases">
        <authorList>
            <person name="Corre E."/>
            <person name="Pelletier E."/>
            <person name="Niang G."/>
            <person name="Scheremetjew M."/>
            <person name="Finn R."/>
            <person name="Kale V."/>
            <person name="Holt S."/>
            <person name="Cochrane G."/>
            <person name="Meng A."/>
            <person name="Brown T."/>
            <person name="Cohen L."/>
        </authorList>
    </citation>
    <scope>NUCLEOTIDE SEQUENCE</scope>
    <source>
        <strain evidence="2">GSBS06</strain>
    </source>
</reference>
<evidence type="ECO:0000313" key="2">
    <source>
        <dbReference type="EMBL" id="CAE0439363.1"/>
    </source>
</evidence>
<protein>
    <submittedName>
        <fullName evidence="2">Uncharacterized protein</fullName>
    </submittedName>
</protein>
<dbReference type="PANTHER" id="PTHR40535">
    <property type="entry name" value="CHROMOSOME UNDETERMINED SCAFFOLD_9, WHOLE GENOME SHOTGUN SEQUENCE"/>
    <property type="match status" value="1"/>
</dbReference>
<dbReference type="PANTHER" id="PTHR40535:SF1">
    <property type="entry name" value="CHROMOSOME UNDETERMINED SCAFFOLD_9, WHOLE GENOME SHOTGUN SEQUENCE"/>
    <property type="match status" value="1"/>
</dbReference>
<sequence length="366" mass="39151">MNSKLVRLVVAGLVLWFDSMYLVLAGEIPVQILVGLKESVCTNCDKITEKVGINPSGFSPNVFDVPFDEGADVKVKLHKKCIVKVDEKATAESKKLTYSLKEKSGNASCGNGKFVTHLGGCGACSSLHDLATYDAIDLTNIAGQCAFAALIGTPPPTPAPASFPGLLSLLGLGPLPQGLLLLQGNVRAGDPAFLAQLENFLPSAFAFTRGCLMQQIAAQGFSLTPGCADVWAWNQLNSGLKCGFDCVLTFQLNVLPNDPIVFPPPAGTFPKDIFEAGSYCSTCKNTFDGGEPVCDAQASNITSFFPTVEKSPYYLNDCFQCDECIAFPYFLRYGGRSRRNSGLASLINRPPNQVAEIDHVYGLPIV</sequence>
<keyword evidence="1" id="KW-0732">Signal</keyword>
<dbReference type="AlphaFoldDB" id="A0A7S3PHS1"/>
<feature type="chain" id="PRO_5030969515" evidence="1">
    <location>
        <begin position="26"/>
        <end position="366"/>
    </location>
</feature>
<feature type="signal peptide" evidence="1">
    <location>
        <begin position="1"/>
        <end position="25"/>
    </location>
</feature>
<dbReference type="EMBL" id="HBIN01012707">
    <property type="protein sequence ID" value="CAE0439363.1"/>
    <property type="molecule type" value="Transcribed_RNA"/>
</dbReference>
<gene>
    <name evidence="2" type="ORF">ASTO00021_LOCUS9571</name>
</gene>
<name>A0A7S3PHS1_9STRA</name>
<evidence type="ECO:0000256" key="1">
    <source>
        <dbReference type="SAM" id="SignalP"/>
    </source>
</evidence>
<accession>A0A7S3PHS1</accession>